<keyword evidence="2" id="KW-0812">Transmembrane</keyword>
<dbReference type="RefSeq" id="WP_030112792.1">
    <property type="nucleotide sequence ID" value="NZ_CP020570.1"/>
</dbReference>
<keyword evidence="1" id="KW-0175">Coiled coil</keyword>
<reference evidence="3 4" key="1">
    <citation type="submission" date="2017-03" db="EMBL/GenBank/DDBJ databases">
        <title>Complete Genome Sequence of a natural compounds producer, Streptomyces violaceus S21.</title>
        <authorList>
            <person name="Zhong C."/>
            <person name="Zhao Z."/>
            <person name="Fu J."/>
            <person name="Zong G."/>
            <person name="Qin R."/>
            <person name="Cao G."/>
        </authorList>
    </citation>
    <scope>NUCLEOTIDE SEQUENCE [LARGE SCALE GENOMIC DNA]</scope>
    <source>
        <strain evidence="3 4">S21</strain>
    </source>
</reference>
<feature type="transmembrane region" description="Helical" evidence="2">
    <location>
        <begin position="56"/>
        <end position="81"/>
    </location>
</feature>
<dbReference type="GeneID" id="63982165"/>
<dbReference type="EMBL" id="CP020570">
    <property type="protein sequence ID" value="ARF63741.1"/>
    <property type="molecule type" value="Genomic_DNA"/>
</dbReference>
<accession>A0A1V0UF25</accession>
<dbReference type="Proteomes" id="UP000192445">
    <property type="component" value="Chromosome"/>
</dbReference>
<protein>
    <submittedName>
        <fullName evidence="3">Uncharacterized protein</fullName>
    </submittedName>
</protein>
<keyword evidence="2" id="KW-0472">Membrane</keyword>
<evidence type="ECO:0000256" key="1">
    <source>
        <dbReference type="SAM" id="Coils"/>
    </source>
</evidence>
<sequence>MATSLTQLQADNRALSEKLDRANAKITHLKVAVCLMTGVIAFFTGYLVVRHLEADALAALGAGGLCFATISGLSLTVLAHLKQP</sequence>
<feature type="transmembrane region" description="Helical" evidence="2">
    <location>
        <begin position="29"/>
        <end position="49"/>
    </location>
</feature>
<evidence type="ECO:0000256" key="2">
    <source>
        <dbReference type="SAM" id="Phobius"/>
    </source>
</evidence>
<proteinExistence type="predicted"/>
<gene>
    <name evidence="3" type="ORF">B1H20_21935</name>
</gene>
<evidence type="ECO:0000313" key="4">
    <source>
        <dbReference type="Proteomes" id="UP000192445"/>
    </source>
</evidence>
<feature type="coiled-coil region" evidence="1">
    <location>
        <begin position="5"/>
        <end position="32"/>
    </location>
</feature>
<dbReference type="AlphaFoldDB" id="A0A1V0UF25"/>
<name>A0A1V0UF25_STRVN</name>
<evidence type="ECO:0000313" key="3">
    <source>
        <dbReference type="EMBL" id="ARF63741.1"/>
    </source>
</evidence>
<dbReference type="KEGG" id="svu:B1H20_21935"/>
<organism evidence="3 4">
    <name type="scientific">Streptomyces violaceoruber</name>
    <dbReference type="NCBI Taxonomy" id="1935"/>
    <lineage>
        <taxon>Bacteria</taxon>
        <taxon>Bacillati</taxon>
        <taxon>Actinomycetota</taxon>
        <taxon>Actinomycetes</taxon>
        <taxon>Kitasatosporales</taxon>
        <taxon>Streptomycetaceae</taxon>
        <taxon>Streptomyces</taxon>
        <taxon>Streptomyces violaceoruber group</taxon>
    </lineage>
</organism>
<keyword evidence="2" id="KW-1133">Transmembrane helix</keyword>